<evidence type="ECO:0000256" key="3">
    <source>
        <dbReference type="ARBA" id="ARBA00038922"/>
    </source>
</evidence>
<sequence>MSEPIRLSKRLAELLPCSRREAELYIENGWVSVAGQVVEEPQFKVQDEKIELHPDAVAATVEPVTLLLHKPAGYGSGQGANSVLQLLVPGNLSPDQAGRRPLKKHFVRQNLLTPLETDASGLMVFTQNWGVTRRLDHANKLEEEFIVEVNGQIVENGLKRLCHGLAYKGQPLPPMKVSWQNETRLRFALKGSQPGQIRHMCEAVGLKVVSMKRIRIGGVAMAKLQPGQWRYLNQNEKF</sequence>
<dbReference type="InterPro" id="IPR036986">
    <property type="entry name" value="S4_RNA-bd_sf"/>
</dbReference>
<dbReference type="Proteomes" id="UP000509383">
    <property type="component" value="Chromosome"/>
</dbReference>
<dbReference type="AlphaFoldDB" id="A0A6J4E302"/>
<dbReference type="PANTHER" id="PTHR47683">
    <property type="entry name" value="PSEUDOURIDINE SYNTHASE FAMILY PROTEIN-RELATED"/>
    <property type="match status" value="1"/>
</dbReference>
<evidence type="ECO:0000256" key="4">
    <source>
        <dbReference type="ARBA" id="ARBA00039989"/>
    </source>
</evidence>
<evidence type="ECO:0000313" key="14">
    <source>
        <dbReference type="Proteomes" id="UP000509383"/>
    </source>
</evidence>
<evidence type="ECO:0000256" key="10">
    <source>
        <dbReference type="PROSITE-ProRule" id="PRU00182"/>
    </source>
</evidence>
<dbReference type="PROSITE" id="PS50889">
    <property type="entry name" value="S4"/>
    <property type="match status" value="1"/>
</dbReference>
<reference evidence="12 14" key="1">
    <citation type="submission" date="2020-05" db="EMBL/GenBank/DDBJ databases">
        <title>Characterization of novel class B3 metallo-beta-lactamase from novel Pseudomonas species.</title>
        <authorList>
            <person name="Yamada K."/>
            <person name="Aoki K."/>
            <person name="Ishii Y."/>
        </authorList>
    </citation>
    <scope>NUCLEOTIDE SEQUENCE [LARGE SCALE GENOMIC DNA]</scope>
    <source>
        <strain evidence="12 14">TUM18999</strain>
        <strain evidence="13 15">TUM20286</strain>
    </source>
</reference>
<comment type="catalytic activity">
    <reaction evidence="1">
        <text>uridine(35) in tRNA(Tyr) = pseudouridine(35) in tRNA(Tyr)</text>
        <dbReference type="Rhea" id="RHEA:60556"/>
        <dbReference type="Rhea" id="RHEA-COMP:15607"/>
        <dbReference type="Rhea" id="RHEA-COMP:15608"/>
        <dbReference type="ChEBI" id="CHEBI:65314"/>
        <dbReference type="ChEBI" id="CHEBI:65315"/>
    </reaction>
</comment>
<dbReference type="KEGG" id="ptw:TUM18999_15650"/>
<evidence type="ECO:0000256" key="7">
    <source>
        <dbReference type="ARBA" id="ARBA00042843"/>
    </source>
</evidence>
<evidence type="ECO:0000256" key="1">
    <source>
        <dbReference type="ARBA" id="ARBA00036390"/>
    </source>
</evidence>
<dbReference type="GO" id="GO:0160138">
    <property type="term" value="F:23S rRNA pseudouridine(2604) synthase activity"/>
    <property type="evidence" value="ECO:0007669"/>
    <property type="project" value="UniProtKB-EC"/>
</dbReference>
<evidence type="ECO:0000313" key="13">
    <source>
        <dbReference type="EMBL" id="GJN51418.1"/>
    </source>
</evidence>
<dbReference type="SUPFAM" id="SSF55120">
    <property type="entry name" value="Pseudouridine synthase"/>
    <property type="match status" value="1"/>
</dbReference>
<protein>
    <recommendedName>
        <fullName evidence="4">Dual-specificity RNA pseudouridine synthase RluF</fullName>
        <ecNumber evidence="3">5.4.99.21</ecNumber>
    </recommendedName>
    <alternativeName>
        <fullName evidence="6">23S rRNA pseudouridine(2604) synthase</fullName>
    </alternativeName>
    <alternativeName>
        <fullName evidence="8">Ribosomal large subunit pseudouridine synthase F</fullName>
    </alternativeName>
    <alternativeName>
        <fullName evidence="7">rRNA pseudouridylate synthase F</fullName>
    </alternativeName>
    <alternativeName>
        <fullName evidence="9">rRNA-uridine isomerase F</fullName>
    </alternativeName>
    <alternativeName>
        <fullName evidence="5">tRNA(Tyr) pseudouridine(35) synthase</fullName>
    </alternativeName>
</protein>
<dbReference type="InterPro" id="IPR020103">
    <property type="entry name" value="PsdUridine_synth_cat_dom_sf"/>
</dbReference>
<organism evidence="12 14">
    <name type="scientific">Pseudomonas tohonis</name>
    <dbReference type="NCBI Taxonomy" id="2725477"/>
    <lineage>
        <taxon>Bacteria</taxon>
        <taxon>Pseudomonadati</taxon>
        <taxon>Pseudomonadota</taxon>
        <taxon>Gammaproteobacteria</taxon>
        <taxon>Pseudomonadales</taxon>
        <taxon>Pseudomonadaceae</taxon>
        <taxon>Pseudomonas</taxon>
    </lineage>
</organism>
<gene>
    <name evidence="12" type="ORF">TUM18999_15650</name>
    <name evidence="13" type="ORF">TUM20286_11700</name>
</gene>
<dbReference type="SUPFAM" id="SSF55174">
    <property type="entry name" value="Alpha-L RNA-binding motif"/>
    <property type="match status" value="1"/>
</dbReference>
<dbReference type="Gene3D" id="3.30.2350.10">
    <property type="entry name" value="Pseudouridine synthase"/>
    <property type="match status" value="1"/>
</dbReference>
<proteinExistence type="predicted"/>
<dbReference type="GO" id="GO:0006396">
    <property type="term" value="P:RNA processing"/>
    <property type="evidence" value="ECO:0007669"/>
    <property type="project" value="UniProtKB-ARBA"/>
</dbReference>
<feature type="domain" description="RNA-binding S4" evidence="11">
    <location>
        <begin position="5"/>
        <end position="62"/>
    </location>
</feature>
<dbReference type="EC" id="5.4.99.21" evidence="3"/>
<dbReference type="PANTHER" id="PTHR47683:SF2">
    <property type="entry name" value="RNA-BINDING S4 DOMAIN-CONTAINING PROTEIN"/>
    <property type="match status" value="1"/>
</dbReference>
<evidence type="ECO:0000256" key="8">
    <source>
        <dbReference type="ARBA" id="ARBA00042890"/>
    </source>
</evidence>
<evidence type="ECO:0000256" key="9">
    <source>
        <dbReference type="ARBA" id="ARBA00043147"/>
    </source>
</evidence>
<dbReference type="InterPro" id="IPR050343">
    <property type="entry name" value="RsuA_PseudoU_synthase"/>
</dbReference>
<dbReference type="EMBL" id="BQKM01000002">
    <property type="protein sequence ID" value="GJN51418.1"/>
    <property type="molecule type" value="Genomic_DNA"/>
</dbReference>
<dbReference type="CDD" id="cd00165">
    <property type="entry name" value="S4"/>
    <property type="match status" value="1"/>
</dbReference>
<keyword evidence="15" id="KW-1185">Reference proteome</keyword>
<name>A0A6J4E302_9PSED</name>
<comment type="catalytic activity">
    <reaction evidence="2">
        <text>uridine(2604) in 23S rRNA = pseudouridine(2604) in 23S rRNA</text>
        <dbReference type="Rhea" id="RHEA:38875"/>
        <dbReference type="Rhea" id="RHEA-COMP:10093"/>
        <dbReference type="Rhea" id="RHEA-COMP:10094"/>
        <dbReference type="ChEBI" id="CHEBI:65314"/>
        <dbReference type="ChEBI" id="CHEBI:65315"/>
        <dbReference type="EC" id="5.4.99.21"/>
    </reaction>
</comment>
<dbReference type="InterPro" id="IPR002942">
    <property type="entry name" value="S4_RNA-bd"/>
</dbReference>
<keyword evidence="10" id="KW-0694">RNA-binding</keyword>
<dbReference type="Proteomes" id="UP001054892">
    <property type="component" value="Unassembled WGS sequence"/>
</dbReference>
<dbReference type="GO" id="GO:0003723">
    <property type="term" value="F:RNA binding"/>
    <property type="evidence" value="ECO:0007669"/>
    <property type="project" value="UniProtKB-KW"/>
</dbReference>
<dbReference type="EMBL" id="AP023189">
    <property type="protein sequence ID" value="BCG23374.1"/>
    <property type="molecule type" value="Genomic_DNA"/>
</dbReference>
<dbReference type="Pfam" id="PF01479">
    <property type="entry name" value="S4"/>
    <property type="match status" value="1"/>
</dbReference>
<dbReference type="SMART" id="SM00363">
    <property type="entry name" value="S4"/>
    <property type="match status" value="1"/>
</dbReference>
<evidence type="ECO:0000259" key="11">
    <source>
        <dbReference type="SMART" id="SM00363"/>
    </source>
</evidence>
<evidence type="ECO:0000256" key="5">
    <source>
        <dbReference type="ARBA" id="ARBA00041420"/>
    </source>
</evidence>
<dbReference type="RefSeq" id="WP_173176463.1">
    <property type="nucleotide sequence ID" value="NZ_AP023189.1"/>
</dbReference>
<evidence type="ECO:0000256" key="6">
    <source>
        <dbReference type="ARBA" id="ARBA00041697"/>
    </source>
</evidence>
<evidence type="ECO:0000256" key="2">
    <source>
        <dbReference type="ARBA" id="ARBA00036535"/>
    </source>
</evidence>
<evidence type="ECO:0000313" key="12">
    <source>
        <dbReference type="EMBL" id="BCG23374.1"/>
    </source>
</evidence>
<dbReference type="CDD" id="cd02555">
    <property type="entry name" value="PSSA_1"/>
    <property type="match status" value="1"/>
</dbReference>
<accession>A0A6J4E302</accession>
<dbReference type="GO" id="GO:0001522">
    <property type="term" value="P:pseudouridine synthesis"/>
    <property type="evidence" value="ECO:0007669"/>
    <property type="project" value="InterPro"/>
</dbReference>
<evidence type="ECO:0000313" key="15">
    <source>
        <dbReference type="Proteomes" id="UP001054892"/>
    </source>
</evidence>
<dbReference type="Gene3D" id="3.10.290.10">
    <property type="entry name" value="RNA-binding S4 domain"/>
    <property type="match status" value="1"/>
</dbReference>